<dbReference type="Proteomes" id="UP001152622">
    <property type="component" value="Chromosome 4"/>
</dbReference>
<evidence type="ECO:0000256" key="1">
    <source>
        <dbReference type="SAM" id="MobiDB-lite"/>
    </source>
</evidence>
<name>A0A9Q1FUD7_SYNKA</name>
<feature type="region of interest" description="Disordered" evidence="1">
    <location>
        <begin position="1"/>
        <end position="109"/>
    </location>
</feature>
<keyword evidence="3" id="KW-1185">Reference proteome</keyword>
<dbReference type="EMBL" id="JAINUF010000004">
    <property type="protein sequence ID" value="KAJ8365847.1"/>
    <property type="molecule type" value="Genomic_DNA"/>
</dbReference>
<sequence length="109" mass="12341">MVYHKRVTHVTLTHSRGSENRKRKWEFAPCGSRKSRQEGGTRSMRSPGPTSDASSLTAGSEQTRQVRSVSVQSRPPRRVTSLDALKYRRSSPRRGPSHYFQAVINKSND</sequence>
<dbReference type="AlphaFoldDB" id="A0A9Q1FUD7"/>
<evidence type="ECO:0000313" key="3">
    <source>
        <dbReference type="Proteomes" id="UP001152622"/>
    </source>
</evidence>
<comment type="caution">
    <text evidence="2">The sequence shown here is derived from an EMBL/GenBank/DDBJ whole genome shotgun (WGS) entry which is preliminary data.</text>
</comment>
<feature type="compositionally biased region" description="Polar residues" evidence="1">
    <location>
        <begin position="38"/>
        <end position="61"/>
    </location>
</feature>
<feature type="compositionally biased region" description="Low complexity" evidence="1">
    <location>
        <begin position="62"/>
        <end position="81"/>
    </location>
</feature>
<organism evidence="2 3">
    <name type="scientific">Synaphobranchus kaupii</name>
    <name type="common">Kaup's arrowtooth eel</name>
    <dbReference type="NCBI Taxonomy" id="118154"/>
    <lineage>
        <taxon>Eukaryota</taxon>
        <taxon>Metazoa</taxon>
        <taxon>Chordata</taxon>
        <taxon>Craniata</taxon>
        <taxon>Vertebrata</taxon>
        <taxon>Euteleostomi</taxon>
        <taxon>Actinopterygii</taxon>
        <taxon>Neopterygii</taxon>
        <taxon>Teleostei</taxon>
        <taxon>Anguilliformes</taxon>
        <taxon>Synaphobranchidae</taxon>
        <taxon>Synaphobranchus</taxon>
    </lineage>
</organism>
<feature type="compositionally biased region" description="Basic residues" evidence="1">
    <location>
        <begin position="87"/>
        <end position="96"/>
    </location>
</feature>
<reference evidence="2" key="1">
    <citation type="journal article" date="2023" name="Science">
        <title>Genome structures resolve the early diversification of teleost fishes.</title>
        <authorList>
            <person name="Parey E."/>
            <person name="Louis A."/>
            <person name="Montfort J."/>
            <person name="Bouchez O."/>
            <person name="Roques C."/>
            <person name="Iampietro C."/>
            <person name="Lluch J."/>
            <person name="Castinel A."/>
            <person name="Donnadieu C."/>
            <person name="Desvignes T."/>
            <person name="Floi Bucao C."/>
            <person name="Jouanno E."/>
            <person name="Wen M."/>
            <person name="Mejri S."/>
            <person name="Dirks R."/>
            <person name="Jansen H."/>
            <person name="Henkel C."/>
            <person name="Chen W.J."/>
            <person name="Zahm M."/>
            <person name="Cabau C."/>
            <person name="Klopp C."/>
            <person name="Thompson A.W."/>
            <person name="Robinson-Rechavi M."/>
            <person name="Braasch I."/>
            <person name="Lecointre G."/>
            <person name="Bobe J."/>
            <person name="Postlethwait J.H."/>
            <person name="Berthelot C."/>
            <person name="Roest Crollius H."/>
            <person name="Guiguen Y."/>
        </authorList>
    </citation>
    <scope>NUCLEOTIDE SEQUENCE</scope>
    <source>
        <strain evidence="2">WJC10195</strain>
    </source>
</reference>
<gene>
    <name evidence="2" type="ORF">SKAU_G00146780</name>
</gene>
<accession>A0A9Q1FUD7</accession>
<evidence type="ECO:0000313" key="2">
    <source>
        <dbReference type="EMBL" id="KAJ8365847.1"/>
    </source>
</evidence>
<protein>
    <submittedName>
        <fullName evidence="2">Uncharacterized protein</fullName>
    </submittedName>
</protein>
<proteinExistence type="predicted"/>